<evidence type="ECO:0000256" key="3">
    <source>
        <dbReference type="ARBA" id="ARBA00023163"/>
    </source>
</evidence>
<protein>
    <submittedName>
        <fullName evidence="5">AraC-like DNA-binding protein</fullName>
    </submittedName>
</protein>
<dbReference type="InterPro" id="IPR009057">
    <property type="entry name" value="Homeodomain-like_sf"/>
</dbReference>
<keyword evidence="1" id="KW-0805">Transcription regulation</keyword>
<reference evidence="5 6" key="1">
    <citation type="submission" date="2020-08" db="EMBL/GenBank/DDBJ databases">
        <title>Sequencing the genomes of 1000 actinobacteria strains.</title>
        <authorList>
            <person name="Klenk H.-P."/>
        </authorList>
    </citation>
    <scope>NUCLEOTIDE SEQUENCE [LARGE SCALE GENOMIC DNA]</scope>
    <source>
        <strain evidence="5 6">DSM 22826</strain>
    </source>
</reference>
<dbReference type="AlphaFoldDB" id="A0A839QPW8"/>
<dbReference type="RefSeq" id="WP_312855623.1">
    <property type="nucleotide sequence ID" value="NZ_BAABGK010000022.1"/>
</dbReference>
<evidence type="ECO:0000313" key="5">
    <source>
        <dbReference type="EMBL" id="MBB2995292.1"/>
    </source>
</evidence>
<dbReference type="EMBL" id="JACHVS010000001">
    <property type="protein sequence ID" value="MBB2995292.1"/>
    <property type="molecule type" value="Genomic_DNA"/>
</dbReference>
<keyword evidence="6" id="KW-1185">Reference proteome</keyword>
<evidence type="ECO:0000256" key="2">
    <source>
        <dbReference type="ARBA" id="ARBA00023125"/>
    </source>
</evidence>
<dbReference type="GO" id="GO:0003700">
    <property type="term" value="F:DNA-binding transcription factor activity"/>
    <property type="evidence" value="ECO:0007669"/>
    <property type="project" value="InterPro"/>
</dbReference>
<dbReference type="PANTHER" id="PTHR46796">
    <property type="entry name" value="HTH-TYPE TRANSCRIPTIONAL ACTIVATOR RHAS-RELATED"/>
    <property type="match status" value="1"/>
</dbReference>
<dbReference type="InterPro" id="IPR018062">
    <property type="entry name" value="HTH_AraC-typ_CS"/>
</dbReference>
<evidence type="ECO:0000259" key="4">
    <source>
        <dbReference type="PROSITE" id="PS01124"/>
    </source>
</evidence>
<proteinExistence type="predicted"/>
<dbReference type="PROSITE" id="PS00041">
    <property type="entry name" value="HTH_ARAC_FAMILY_1"/>
    <property type="match status" value="1"/>
</dbReference>
<accession>A0A839QPW8</accession>
<dbReference type="InterPro" id="IPR035418">
    <property type="entry name" value="AraC-bd_2"/>
</dbReference>
<sequence length="345" mass="36869">MDEEQAGQQRATVLRFSTRGIAPGDRVTMWEGHNARALISLDIRTIDESPMHATESNLQLASLRLAQVTGTPQIVERSESFIRANPTGVVAVFFALEGEAFFYHRGGHESLRPGQALVCDADAPFMRGFSRGLRETVLTIPKELYREITGSPAPSSPRVFEFGPGAGPRERALARLLHRTLARVPVAPGAESSIAAAGTIESEAIDLLRLVLGDGHGGAGGYIAAAKEHIERRLSDPALDVAEISAAVGLSERQLGRVFAAAGTTVARYLLARRLETAHGYLVSPAHGALAMSEVAALSGFASPSHFGKRFREHHGNTPLQVRSATRATFLAEYAKARVVPPTGA</sequence>
<dbReference type="SMART" id="SM00342">
    <property type="entry name" value="HTH_ARAC"/>
    <property type="match status" value="1"/>
</dbReference>
<organism evidence="5 6">
    <name type="scientific">Paeniglutamicibacter cryotolerans</name>
    <dbReference type="NCBI Taxonomy" id="670079"/>
    <lineage>
        <taxon>Bacteria</taxon>
        <taxon>Bacillati</taxon>
        <taxon>Actinomycetota</taxon>
        <taxon>Actinomycetes</taxon>
        <taxon>Micrococcales</taxon>
        <taxon>Micrococcaceae</taxon>
        <taxon>Paeniglutamicibacter</taxon>
    </lineage>
</organism>
<dbReference type="SUPFAM" id="SSF46689">
    <property type="entry name" value="Homeodomain-like"/>
    <property type="match status" value="1"/>
</dbReference>
<evidence type="ECO:0000256" key="1">
    <source>
        <dbReference type="ARBA" id="ARBA00023015"/>
    </source>
</evidence>
<comment type="caution">
    <text evidence="5">The sequence shown here is derived from an EMBL/GenBank/DDBJ whole genome shotgun (WGS) entry which is preliminary data.</text>
</comment>
<gene>
    <name evidence="5" type="ORF">E9229_001483</name>
</gene>
<dbReference type="Proteomes" id="UP000523000">
    <property type="component" value="Unassembled WGS sequence"/>
</dbReference>
<dbReference type="InterPro" id="IPR018060">
    <property type="entry name" value="HTH_AraC"/>
</dbReference>
<keyword evidence="3" id="KW-0804">Transcription</keyword>
<dbReference type="Pfam" id="PF14525">
    <property type="entry name" value="AraC_binding_2"/>
    <property type="match status" value="1"/>
</dbReference>
<dbReference type="Pfam" id="PF12833">
    <property type="entry name" value="HTH_18"/>
    <property type="match status" value="1"/>
</dbReference>
<dbReference type="Gene3D" id="1.10.10.60">
    <property type="entry name" value="Homeodomain-like"/>
    <property type="match status" value="1"/>
</dbReference>
<dbReference type="PROSITE" id="PS01124">
    <property type="entry name" value="HTH_ARAC_FAMILY_2"/>
    <property type="match status" value="1"/>
</dbReference>
<dbReference type="GO" id="GO:0043565">
    <property type="term" value="F:sequence-specific DNA binding"/>
    <property type="evidence" value="ECO:0007669"/>
    <property type="project" value="InterPro"/>
</dbReference>
<dbReference type="InterPro" id="IPR050204">
    <property type="entry name" value="AraC_XylS_family_regulators"/>
</dbReference>
<keyword evidence="2 5" id="KW-0238">DNA-binding</keyword>
<feature type="domain" description="HTH araC/xylS-type" evidence="4">
    <location>
        <begin position="224"/>
        <end position="325"/>
    </location>
</feature>
<evidence type="ECO:0000313" key="6">
    <source>
        <dbReference type="Proteomes" id="UP000523000"/>
    </source>
</evidence>
<name>A0A839QPW8_9MICC</name>
<dbReference type="PANTHER" id="PTHR46796:SF6">
    <property type="entry name" value="ARAC SUBFAMILY"/>
    <property type="match status" value="1"/>
</dbReference>